<dbReference type="InterPro" id="IPR036300">
    <property type="entry name" value="MIR_dom_sf"/>
</dbReference>
<evidence type="ECO:0000313" key="4">
    <source>
        <dbReference type="Ensembl" id="ENSPSTP00000015819.1"/>
    </source>
</evidence>
<keyword evidence="2" id="KW-0812">Transmembrane</keyword>
<keyword evidence="1" id="KW-0677">Repeat</keyword>
<sequence length="577" mass="65021">MTVLPNSKVWFEEDDEVVLQCTATVHKEQQKLCLAAEGFGNRLCFLESTSNSKNVPPDLSICTFVLEQSLSVRALQEMLANTEEKAEGSAQGGGHRTLLYGHAILLRHSYSGMYLCCLSTSRSSMDKLAFDVGLQEDTTGEACWWTIHPASKQRSEGEKVRVGDDLILVSVSSERYLVSSVRISEWSKKKNQTDSLYFLLFIKGYLIGGDVLRLLHGHMDECLTVPSGEHGEEQRRSSIALWSGSHIRWGQPFRLRHITTGKYLSLLDDKSLLLTDKEKADVKSTAFCFRSSKEKLDVGTRKEVDGMGAPEIKYGDSICFIQHVDTGLWLSYQSADAKSVRMGSVQRKAIMHHEGHMDDGLTLSRSQHEESRTARVIRSTVFLFNRFIRGLDALSKKVKSSTVDLPIESVSLSLQDLIGYFHPPDEHLEHEDKQNRLRALKNRQNLFQEEGMINLVLECIDRLNVYSSAAHFADVAGKEAGEAWKSILNSLYELLAALIRGNRKNCAQFSGSLDWLISRLERLEASSGMIFSIITSLFFQSFTCLNLVIYIFLIIRNKILVDRDVLKFICLVALWCG</sequence>
<evidence type="ECO:0000256" key="1">
    <source>
        <dbReference type="ARBA" id="ARBA00022737"/>
    </source>
</evidence>
<reference evidence="4" key="2">
    <citation type="submission" date="2025-09" db="UniProtKB">
        <authorList>
            <consortium name="Ensembl"/>
        </authorList>
    </citation>
    <scope>IDENTIFICATION</scope>
</reference>
<keyword evidence="2" id="KW-0472">Membrane</keyword>
<dbReference type="Pfam" id="PF01365">
    <property type="entry name" value="RYDR_ITPR"/>
    <property type="match status" value="1"/>
</dbReference>
<feature type="domain" description="MIR" evidence="3">
    <location>
        <begin position="244"/>
        <end position="301"/>
    </location>
</feature>
<feature type="transmembrane region" description="Helical" evidence="2">
    <location>
        <begin position="529"/>
        <end position="553"/>
    </location>
</feature>
<dbReference type="PANTHER" id="PTHR46399:SF7">
    <property type="entry name" value="RYANODINE RECEPTOR 2"/>
    <property type="match status" value="1"/>
</dbReference>
<dbReference type="InterPro" id="IPR014821">
    <property type="entry name" value="Ins145_P3_rcpt"/>
</dbReference>
<dbReference type="FunFam" id="2.80.10.50:FF:000006">
    <property type="entry name" value="Ryanodine receptor 2 (Cardiac)"/>
    <property type="match status" value="1"/>
</dbReference>
<dbReference type="SUPFAM" id="SSF82109">
    <property type="entry name" value="MIR domain"/>
    <property type="match status" value="2"/>
</dbReference>
<dbReference type="FunFam" id="1.25.10.30:FF:000002">
    <property type="entry name" value="ryanodine receptor isoform X2"/>
    <property type="match status" value="1"/>
</dbReference>
<dbReference type="InterPro" id="IPR013333">
    <property type="entry name" value="Ryan_recept"/>
</dbReference>
<dbReference type="Pfam" id="PF08709">
    <property type="entry name" value="Ins145_P3_rec"/>
    <property type="match status" value="1"/>
</dbReference>
<dbReference type="PROSITE" id="PS50919">
    <property type="entry name" value="MIR"/>
    <property type="match status" value="2"/>
</dbReference>
<accession>A0A8C9FND1</accession>
<dbReference type="SUPFAM" id="SSF100909">
    <property type="entry name" value="IP3 receptor type 1 binding core, domain 2"/>
    <property type="match status" value="1"/>
</dbReference>
<dbReference type="GO" id="GO:0014808">
    <property type="term" value="P:release of sequestered calcium ion into cytosol by sarcoplasmic reticulum"/>
    <property type="evidence" value="ECO:0007669"/>
    <property type="project" value="TreeGrafter"/>
</dbReference>
<dbReference type="GO" id="GO:0033017">
    <property type="term" value="C:sarcoplasmic reticulum membrane"/>
    <property type="evidence" value="ECO:0007669"/>
    <property type="project" value="TreeGrafter"/>
</dbReference>
<dbReference type="Gene3D" id="2.80.10.50">
    <property type="match status" value="2"/>
</dbReference>
<evidence type="ECO:0000313" key="5">
    <source>
        <dbReference type="Proteomes" id="UP000694428"/>
    </source>
</evidence>
<organism evidence="4 5">
    <name type="scientific">Pavo cristatus</name>
    <name type="common">Indian peafowl</name>
    <name type="synonym">Blue peafowl</name>
    <dbReference type="NCBI Taxonomy" id="9049"/>
    <lineage>
        <taxon>Eukaryota</taxon>
        <taxon>Metazoa</taxon>
        <taxon>Chordata</taxon>
        <taxon>Craniata</taxon>
        <taxon>Vertebrata</taxon>
        <taxon>Euteleostomi</taxon>
        <taxon>Archelosauria</taxon>
        <taxon>Archosauria</taxon>
        <taxon>Dinosauria</taxon>
        <taxon>Saurischia</taxon>
        <taxon>Theropoda</taxon>
        <taxon>Coelurosauria</taxon>
        <taxon>Aves</taxon>
        <taxon>Neognathae</taxon>
        <taxon>Galloanserae</taxon>
        <taxon>Galliformes</taxon>
        <taxon>Phasianidae</taxon>
        <taxon>Phasianinae</taxon>
        <taxon>Pavo</taxon>
    </lineage>
</organism>
<dbReference type="SMART" id="SM00472">
    <property type="entry name" value="MIR"/>
    <property type="match status" value="3"/>
</dbReference>
<name>A0A8C9FND1_PAVCR</name>
<dbReference type="InterPro" id="IPR000699">
    <property type="entry name" value="RIH_dom"/>
</dbReference>
<dbReference type="GO" id="GO:0005790">
    <property type="term" value="C:smooth endoplasmic reticulum"/>
    <property type="evidence" value="ECO:0007669"/>
    <property type="project" value="TreeGrafter"/>
</dbReference>
<dbReference type="PANTHER" id="PTHR46399">
    <property type="entry name" value="B30.2/SPRY DOMAIN-CONTAINING PROTEIN"/>
    <property type="match status" value="1"/>
</dbReference>
<reference evidence="4" key="1">
    <citation type="submission" date="2025-08" db="UniProtKB">
        <authorList>
            <consortium name="Ensembl"/>
        </authorList>
    </citation>
    <scope>IDENTIFICATION</scope>
</reference>
<dbReference type="InterPro" id="IPR035910">
    <property type="entry name" value="RyR/IP3R_RIH_dom_sf"/>
</dbReference>
<dbReference type="PRINTS" id="PR00795">
    <property type="entry name" value="RYANODINER"/>
</dbReference>
<dbReference type="Pfam" id="PF02815">
    <property type="entry name" value="MIR"/>
    <property type="match status" value="2"/>
</dbReference>
<dbReference type="Proteomes" id="UP000694428">
    <property type="component" value="Unplaced"/>
</dbReference>
<dbReference type="GO" id="GO:0034704">
    <property type="term" value="C:calcium channel complex"/>
    <property type="evidence" value="ECO:0007669"/>
    <property type="project" value="TreeGrafter"/>
</dbReference>
<dbReference type="Ensembl" id="ENSPSTT00000016583.1">
    <property type="protein sequence ID" value="ENSPSTP00000015819.1"/>
    <property type="gene ID" value="ENSPSTG00000011206.1"/>
</dbReference>
<dbReference type="GO" id="GO:0005219">
    <property type="term" value="F:ryanodine-sensitive calcium-release channel activity"/>
    <property type="evidence" value="ECO:0007669"/>
    <property type="project" value="InterPro"/>
</dbReference>
<dbReference type="InterPro" id="IPR016093">
    <property type="entry name" value="MIR_motif"/>
</dbReference>
<dbReference type="InterPro" id="IPR015925">
    <property type="entry name" value="Ryanodine_IP3_receptor"/>
</dbReference>
<dbReference type="GO" id="GO:0030018">
    <property type="term" value="C:Z disc"/>
    <property type="evidence" value="ECO:0007669"/>
    <property type="project" value="TreeGrafter"/>
</dbReference>
<dbReference type="GO" id="GO:0042383">
    <property type="term" value="C:sarcolemma"/>
    <property type="evidence" value="ECO:0007669"/>
    <property type="project" value="TreeGrafter"/>
</dbReference>
<protein>
    <recommendedName>
        <fullName evidence="3">MIR domain-containing protein</fullName>
    </recommendedName>
</protein>
<dbReference type="Gene3D" id="1.25.10.30">
    <property type="entry name" value="IP3 receptor type 1 binding core, RIH domain"/>
    <property type="match status" value="1"/>
</dbReference>
<keyword evidence="2" id="KW-1133">Transmembrane helix</keyword>
<evidence type="ECO:0000259" key="3">
    <source>
        <dbReference type="PROSITE" id="PS50919"/>
    </source>
</evidence>
<evidence type="ECO:0000256" key="2">
    <source>
        <dbReference type="SAM" id="Phobius"/>
    </source>
</evidence>
<dbReference type="GO" id="GO:0006941">
    <property type="term" value="P:striated muscle contraction"/>
    <property type="evidence" value="ECO:0007669"/>
    <property type="project" value="TreeGrafter"/>
</dbReference>
<keyword evidence="5" id="KW-1185">Reference proteome</keyword>
<dbReference type="AlphaFoldDB" id="A0A8C9FND1"/>
<feature type="domain" description="MIR" evidence="3">
    <location>
        <begin position="95"/>
        <end position="150"/>
    </location>
</feature>
<proteinExistence type="predicted"/>